<sequence>MLPLIRSGIHLPTPPTPSTITRTGIYPLIDRGFMPPSADFTPLLAPIDLSHWNVSLSIPPSTVRPFLRHFKKKLHDVGWRNIRPDLQTPVTGLYRPALHLIDPPHNPPPQIASAHSTPHIPQPRSPPPTASSRQPLHQSSEQLTFSQSFTDLSAPPDESCVPTVPIKDGRVMVESPGYCYLRERAGERWEKVRWVLEKVEEFVRNWDAQIFARRWKIKKVRRRLAQIMEAQYQNVHLKRYNRILTTYKRDEGQIMAHRRVIVMLLPSRHPGSLDPFPDVGVGRTFLLADPTVDLVFVTPLLDEERINYFRHMMSTTFPTSNPLTSPIRLRFIIPEAARCFKENSSLASMVVASRRAVREIRKMCKGRNAILCGVDRVEMAEVELSSIVNIPLYAPAPNAYSTYLSSRSATRALLKEAGCPLLPCIVSQAETEDDFVADVVSAVLGNREASVWMLWGEGSKGVDVPDACLDPTSPHISHLFQSSRPTTPLAQPSPVSRPKTPFTEHLKKAKHSLPSAIRLLHPMAPRTWKGFVSKWLTLSTGCKFDGKDMTMRFIRPELPAGMKHFDNAKFVDMTKARKTFHNVKLPTIDPIENRVACYVFGAEHHLVTDHGRRVLFGCAIKGGEVFDEWIDYKGVARTDENAVAANNFMPIATRLLSEHLLFHPQATRPNLPDPLMMTFPVQKALQDLGLIPKSSTPSIPNSRLQTAQTTSRPTSRLQPYQPTRPLTAQTPSLSTDLESLLQPFISLPPATLYSTPIPSKPAGPTFQISAETQEILLQGIPSMHAASHDSTFRRPVISPPYSRRASAERAKKSEGRNKRARTLLAKMEEEFERGRPVGSRKGKKPKVTIAVAENDLETSKPIKKEQSIGTRVKAAIEAVKAEAEELEASEKKIEKLGLGERRPFVDEPRASVLDDRTDFEISKALMRLQEVRSGEEELGVGERIEEARRAVEERHRRVLEDVERKGVGGGGIGGTQVTEDTPKNREIMRQLSVPAVLPERGRRLADIMGGGADRNWDRVGAVGGVGGGMSRRGSRRPSQIEERRISALASEAIGALLDDMQEEV</sequence>
<dbReference type="InterPro" id="IPR038752">
    <property type="entry name" value="IQCH"/>
</dbReference>
<dbReference type="EMBL" id="JADGJD010000246">
    <property type="protein sequence ID" value="KAJ3053003.1"/>
    <property type="molecule type" value="Genomic_DNA"/>
</dbReference>
<feature type="region of interest" description="Disordered" evidence="1">
    <location>
        <begin position="785"/>
        <end position="819"/>
    </location>
</feature>
<dbReference type="PANTHER" id="PTHR14465:SF0">
    <property type="entry name" value="IQ DOMAIN-CONTAINING PROTEIN H"/>
    <property type="match status" value="1"/>
</dbReference>
<organism evidence="2 3">
    <name type="scientific">Rhizophlyctis rosea</name>
    <dbReference type="NCBI Taxonomy" id="64517"/>
    <lineage>
        <taxon>Eukaryota</taxon>
        <taxon>Fungi</taxon>
        <taxon>Fungi incertae sedis</taxon>
        <taxon>Chytridiomycota</taxon>
        <taxon>Chytridiomycota incertae sedis</taxon>
        <taxon>Chytridiomycetes</taxon>
        <taxon>Rhizophlyctidales</taxon>
        <taxon>Rhizophlyctidaceae</taxon>
        <taxon>Rhizophlyctis</taxon>
    </lineage>
</organism>
<feature type="compositionally biased region" description="Polar residues" evidence="1">
    <location>
        <begin position="130"/>
        <end position="140"/>
    </location>
</feature>
<accession>A0AAD5X6W8</accession>
<comment type="caution">
    <text evidence="2">The sequence shown here is derived from an EMBL/GenBank/DDBJ whole genome shotgun (WGS) entry which is preliminary data.</text>
</comment>
<feature type="region of interest" description="Disordered" evidence="1">
    <location>
        <begin position="692"/>
        <end position="729"/>
    </location>
</feature>
<reference evidence="2" key="1">
    <citation type="submission" date="2020-05" db="EMBL/GenBank/DDBJ databases">
        <title>Phylogenomic resolution of chytrid fungi.</title>
        <authorList>
            <person name="Stajich J.E."/>
            <person name="Amses K."/>
            <person name="Simmons R."/>
            <person name="Seto K."/>
            <person name="Myers J."/>
            <person name="Bonds A."/>
            <person name="Quandt C.A."/>
            <person name="Barry K."/>
            <person name="Liu P."/>
            <person name="Grigoriev I."/>
            <person name="Longcore J.E."/>
            <person name="James T.Y."/>
        </authorList>
    </citation>
    <scope>NUCLEOTIDE SEQUENCE</scope>
    <source>
        <strain evidence="2">JEL0318</strain>
    </source>
</reference>
<name>A0AAD5X6W8_9FUNG</name>
<evidence type="ECO:0000313" key="3">
    <source>
        <dbReference type="Proteomes" id="UP001212841"/>
    </source>
</evidence>
<evidence type="ECO:0000313" key="2">
    <source>
        <dbReference type="EMBL" id="KAJ3053003.1"/>
    </source>
</evidence>
<feature type="compositionally biased region" description="Pro residues" evidence="1">
    <location>
        <begin position="120"/>
        <end position="129"/>
    </location>
</feature>
<keyword evidence="3" id="KW-1185">Reference proteome</keyword>
<feature type="compositionally biased region" description="Basic and acidic residues" evidence="1">
    <location>
        <begin position="805"/>
        <end position="817"/>
    </location>
</feature>
<feature type="region of interest" description="Disordered" evidence="1">
    <location>
        <begin position="480"/>
        <end position="499"/>
    </location>
</feature>
<dbReference type="PANTHER" id="PTHR14465">
    <property type="entry name" value="IQ DOMAIN-CONTAINING PROTEIN H"/>
    <property type="match status" value="1"/>
</dbReference>
<proteinExistence type="predicted"/>
<dbReference type="Proteomes" id="UP001212841">
    <property type="component" value="Unassembled WGS sequence"/>
</dbReference>
<gene>
    <name evidence="2" type="ORF">HK097_005230</name>
</gene>
<feature type="region of interest" description="Disordered" evidence="1">
    <location>
        <begin position="97"/>
        <end position="140"/>
    </location>
</feature>
<dbReference type="AlphaFoldDB" id="A0AAD5X6W8"/>
<feature type="compositionally biased region" description="Polar residues" evidence="1">
    <location>
        <begin position="480"/>
        <end position="494"/>
    </location>
</feature>
<evidence type="ECO:0000256" key="1">
    <source>
        <dbReference type="SAM" id="MobiDB-lite"/>
    </source>
</evidence>
<feature type="compositionally biased region" description="Polar residues" evidence="1">
    <location>
        <begin position="693"/>
        <end position="729"/>
    </location>
</feature>
<protein>
    <submittedName>
        <fullName evidence="2">Uncharacterized protein</fullName>
    </submittedName>
</protein>